<reference evidence="2" key="1">
    <citation type="submission" date="2020-05" db="EMBL/GenBank/DDBJ databases">
        <authorList>
            <person name="Chiriac C."/>
            <person name="Salcher M."/>
            <person name="Ghai R."/>
            <person name="Kavagutti S V."/>
        </authorList>
    </citation>
    <scope>NUCLEOTIDE SEQUENCE</scope>
</reference>
<dbReference type="AlphaFoldDB" id="A0A6J7A709"/>
<accession>A0A6J7A709</accession>
<evidence type="ECO:0000313" key="2">
    <source>
        <dbReference type="EMBL" id="CAB4828368.1"/>
    </source>
</evidence>
<proteinExistence type="predicted"/>
<name>A0A6J7A709_9ZZZZ</name>
<sequence>MTLDLIPGLKVASVEPGQSEPVSFGEFVAPESFSTWFVFSDEKTKKEWDLFLTVTVSKLGTPKLFRVEILGNRSSNLLEPDREGVERWQLKVVEQYRAQLLSLALRLAIETRWPTVMLCREYSLENSALSRSLTNAGITQNQRVLEHPSTITGTLPNGEPADFVRFWDGNREPLTAKQLIELQKLIGTKIRKKITPELLARVAEIYNSDGSQLGGKPTLAVQTELNCTSYRTAQDYVAMARKAGLIPPTTPGKVTTGKTTKKGKGSK</sequence>
<dbReference type="EMBL" id="CAFABI010000064">
    <property type="protein sequence ID" value="CAB4828368.1"/>
    <property type="molecule type" value="Genomic_DNA"/>
</dbReference>
<protein>
    <submittedName>
        <fullName evidence="2">Unannotated protein</fullName>
    </submittedName>
</protein>
<organism evidence="2">
    <name type="scientific">freshwater metagenome</name>
    <dbReference type="NCBI Taxonomy" id="449393"/>
    <lineage>
        <taxon>unclassified sequences</taxon>
        <taxon>metagenomes</taxon>
        <taxon>ecological metagenomes</taxon>
    </lineage>
</organism>
<feature type="region of interest" description="Disordered" evidence="1">
    <location>
        <begin position="247"/>
        <end position="267"/>
    </location>
</feature>
<evidence type="ECO:0000256" key="1">
    <source>
        <dbReference type="SAM" id="MobiDB-lite"/>
    </source>
</evidence>
<gene>
    <name evidence="2" type="ORF">UFOPK3197_00680</name>
</gene>